<comment type="similarity">
    <text evidence="1 6 7">Belongs to the universal ribosomal protein uL11 family.</text>
</comment>
<organism evidence="11 12">
    <name type="scientific">Candidatus Gottesmanbacteria bacterium GW2011_GWA2_42_18</name>
    <dbReference type="NCBI Taxonomy" id="1618442"/>
    <lineage>
        <taxon>Bacteria</taxon>
        <taxon>Candidatus Gottesmaniibacteriota</taxon>
    </lineage>
</organism>
<accession>A0A0G1CDX7</accession>
<dbReference type="InterPro" id="IPR020785">
    <property type="entry name" value="Ribosomal_uL11_CS"/>
</dbReference>
<dbReference type="AlphaFoldDB" id="A0A0G1CDX7"/>
<evidence type="ECO:0000256" key="5">
    <source>
        <dbReference type="ARBA" id="ARBA00023274"/>
    </source>
</evidence>
<dbReference type="HAMAP" id="MF_00736">
    <property type="entry name" value="Ribosomal_uL11"/>
    <property type="match status" value="1"/>
</dbReference>
<evidence type="ECO:0000313" key="11">
    <source>
        <dbReference type="EMBL" id="KKS47853.1"/>
    </source>
</evidence>
<dbReference type="Pfam" id="PF00298">
    <property type="entry name" value="Ribosomal_L11"/>
    <property type="match status" value="1"/>
</dbReference>
<dbReference type="CDD" id="cd00349">
    <property type="entry name" value="Ribosomal_L11"/>
    <property type="match status" value="1"/>
</dbReference>
<dbReference type="InterPro" id="IPR000911">
    <property type="entry name" value="Ribosomal_uL11"/>
</dbReference>
<evidence type="ECO:0000256" key="2">
    <source>
        <dbReference type="ARBA" id="ARBA00022730"/>
    </source>
</evidence>
<keyword evidence="6 8" id="KW-0488">Methylation</keyword>
<dbReference type="Gene3D" id="1.10.10.250">
    <property type="entry name" value="Ribosomal protein L11, C-terminal domain"/>
    <property type="match status" value="1"/>
</dbReference>
<evidence type="ECO:0000256" key="4">
    <source>
        <dbReference type="ARBA" id="ARBA00022980"/>
    </source>
</evidence>
<proteinExistence type="inferred from homology"/>
<evidence type="ECO:0000256" key="1">
    <source>
        <dbReference type="ARBA" id="ARBA00010537"/>
    </source>
</evidence>
<dbReference type="GO" id="GO:0022625">
    <property type="term" value="C:cytosolic large ribosomal subunit"/>
    <property type="evidence" value="ECO:0007669"/>
    <property type="project" value="TreeGrafter"/>
</dbReference>
<dbReference type="GO" id="GO:0070180">
    <property type="term" value="F:large ribosomal subunit rRNA binding"/>
    <property type="evidence" value="ECO:0007669"/>
    <property type="project" value="UniProtKB-UniRule"/>
</dbReference>
<dbReference type="PANTHER" id="PTHR11661:SF1">
    <property type="entry name" value="LARGE RIBOSOMAL SUBUNIT PROTEIN UL11M"/>
    <property type="match status" value="1"/>
</dbReference>
<keyword evidence="4 6" id="KW-0689">Ribosomal protein</keyword>
<dbReference type="SUPFAM" id="SSF54747">
    <property type="entry name" value="Ribosomal L11/L12e N-terminal domain"/>
    <property type="match status" value="1"/>
</dbReference>
<comment type="function">
    <text evidence="6 8">Forms part of the ribosomal stalk which helps the ribosome interact with GTP-bound translation factors.</text>
</comment>
<dbReference type="SMART" id="SM00649">
    <property type="entry name" value="RL11"/>
    <property type="match status" value="1"/>
</dbReference>
<dbReference type="SUPFAM" id="SSF46906">
    <property type="entry name" value="Ribosomal protein L11, C-terminal domain"/>
    <property type="match status" value="1"/>
</dbReference>
<name>A0A0G1CDX7_9BACT</name>
<dbReference type="InterPro" id="IPR036796">
    <property type="entry name" value="Ribosomal_uL11_N_sf"/>
</dbReference>
<keyword evidence="3 6" id="KW-0694">RNA-binding</keyword>
<dbReference type="Gene3D" id="3.30.1550.10">
    <property type="entry name" value="Ribosomal protein L11/L12, N-terminal domain"/>
    <property type="match status" value="1"/>
</dbReference>
<keyword evidence="5 6" id="KW-0687">Ribonucleoprotein</keyword>
<evidence type="ECO:0000259" key="10">
    <source>
        <dbReference type="Pfam" id="PF03946"/>
    </source>
</evidence>
<evidence type="ECO:0000259" key="9">
    <source>
        <dbReference type="Pfam" id="PF00298"/>
    </source>
</evidence>
<comment type="subunit">
    <text evidence="6">Part of the ribosomal stalk of the 50S ribosomal subunit. Interacts with L10 and the large rRNA to form the base of the stalk. L10 forms an elongated spine to which L12 dimers bind in a sequential fashion forming a multimeric L10(L12)X complex.</text>
</comment>
<dbReference type="Pfam" id="PF03946">
    <property type="entry name" value="Ribosomal_L11_N"/>
    <property type="match status" value="1"/>
</dbReference>
<dbReference type="NCBIfam" id="TIGR01632">
    <property type="entry name" value="L11_bact"/>
    <property type="match status" value="1"/>
</dbReference>
<comment type="caution">
    <text evidence="11">The sequence shown here is derived from an EMBL/GenBank/DDBJ whole genome shotgun (WGS) entry which is preliminary data.</text>
</comment>
<dbReference type="PANTHER" id="PTHR11661">
    <property type="entry name" value="60S RIBOSOMAL PROTEIN L12"/>
    <property type="match status" value="1"/>
</dbReference>
<dbReference type="PATRIC" id="fig|1618442.3.peg.109"/>
<sequence>MTADHILLSTHPLFAFIPKMPAKKVKTIIKLNLPAGEATPAPPVGPALGQHGLSIMDFVRVYNEKTADKKGQVIPAVITVYTDRTFSFITKLPPVAEMIKKALNLEKGSQKTGREFAGTLSHAQAETIAKEKMGDLNCDTIEAAVKVIEGTARSMGVKIE</sequence>
<dbReference type="Proteomes" id="UP000034320">
    <property type="component" value="Unassembled WGS sequence"/>
</dbReference>
<protein>
    <recommendedName>
        <fullName evidence="6">Large ribosomal subunit protein uL11</fullName>
    </recommendedName>
</protein>
<dbReference type="InterPro" id="IPR020784">
    <property type="entry name" value="Ribosomal_uL11_N"/>
</dbReference>
<evidence type="ECO:0000256" key="3">
    <source>
        <dbReference type="ARBA" id="ARBA00022884"/>
    </source>
</evidence>
<dbReference type="FunFam" id="3.30.1550.10:FF:000005">
    <property type="entry name" value="50S ribosomal protein L11"/>
    <property type="match status" value="1"/>
</dbReference>
<evidence type="ECO:0000256" key="6">
    <source>
        <dbReference type="HAMAP-Rule" id="MF_00736"/>
    </source>
</evidence>
<dbReference type="GO" id="GO:0006412">
    <property type="term" value="P:translation"/>
    <property type="evidence" value="ECO:0007669"/>
    <property type="project" value="UniProtKB-UniRule"/>
</dbReference>
<evidence type="ECO:0000313" key="12">
    <source>
        <dbReference type="Proteomes" id="UP000034320"/>
    </source>
</evidence>
<dbReference type="InterPro" id="IPR006519">
    <property type="entry name" value="Ribosomal_uL11_bac-typ"/>
</dbReference>
<comment type="PTM">
    <text evidence="6 8">One or more lysine residues are methylated.</text>
</comment>
<dbReference type="InterPro" id="IPR020783">
    <property type="entry name" value="Ribosomal_uL11_C"/>
</dbReference>
<evidence type="ECO:0000256" key="8">
    <source>
        <dbReference type="RuleBase" id="RU003979"/>
    </source>
</evidence>
<evidence type="ECO:0000256" key="7">
    <source>
        <dbReference type="RuleBase" id="RU003978"/>
    </source>
</evidence>
<dbReference type="PROSITE" id="PS00359">
    <property type="entry name" value="RIBOSOMAL_L11"/>
    <property type="match status" value="1"/>
</dbReference>
<gene>
    <name evidence="6" type="primary">rplK</name>
    <name evidence="11" type="ORF">UV09_C0002G0031</name>
</gene>
<feature type="domain" description="Large ribosomal subunit protein uL11 C-terminal" evidence="9">
    <location>
        <begin position="91"/>
        <end position="159"/>
    </location>
</feature>
<dbReference type="EMBL" id="LCDD01000002">
    <property type="protein sequence ID" value="KKS47853.1"/>
    <property type="molecule type" value="Genomic_DNA"/>
</dbReference>
<reference evidence="11 12" key="1">
    <citation type="journal article" date="2015" name="Nature">
        <title>rRNA introns, odd ribosomes, and small enigmatic genomes across a large radiation of phyla.</title>
        <authorList>
            <person name="Brown C.T."/>
            <person name="Hug L.A."/>
            <person name="Thomas B.C."/>
            <person name="Sharon I."/>
            <person name="Castelle C.J."/>
            <person name="Singh A."/>
            <person name="Wilkins M.J."/>
            <person name="Williams K.H."/>
            <person name="Banfield J.F."/>
        </authorList>
    </citation>
    <scope>NUCLEOTIDE SEQUENCE [LARGE SCALE GENOMIC DNA]</scope>
</reference>
<dbReference type="InterPro" id="IPR036769">
    <property type="entry name" value="Ribosomal_uL11_C_sf"/>
</dbReference>
<keyword evidence="2 6" id="KW-0699">rRNA-binding</keyword>
<dbReference type="GO" id="GO:0003735">
    <property type="term" value="F:structural constituent of ribosome"/>
    <property type="evidence" value="ECO:0007669"/>
    <property type="project" value="InterPro"/>
</dbReference>
<feature type="domain" description="Large ribosomal subunit protein uL11 N-terminal" evidence="10">
    <location>
        <begin position="29"/>
        <end position="86"/>
    </location>
</feature>